<evidence type="ECO:0000313" key="2">
    <source>
        <dbReference type="Proteomes" id="UP000199481"/>
    </source>
</evidence>
<dbReference type="AlphaFoldDB" id="A0A1H0YWB7"/>
<keyword evidence="2" id="KW-1185">Reference proteome</keyword>
<evidence type="ECO:0000313" key="1">
    <source>
        <dbReference type="EMBL" id="SDQ19453.1"/>
    </source>
</evidence>
<evidence type="ECO:0008006" key="3">
    <source>
        <dbReference type="Google" id="ProtNLM"/>
    </source>
</evidence>
<protein>
    <recommendedName>
        <fullName evidence="3">Helix-turn-helix domain-containing protein</fullName>
    </recommendedName>
</protein>
<sequence length="98" mass="11838">MNIQFDSMSTNKFFEWMASKFLEVSLPQIKNSIETKYSDDELLTKKDLCERILKCDTKTADEFFLYKKGFPFVEFGKNGRRYPKRQVEEWIRKNTKFN</sequence>
<dbReference type="EMBL" id="FNJW01000008">
    <property type="protein sequence ID" value="SDQ19453.1"/>
    <property type="molecule type" value="Genomic_DNA"/>
</dbReference>
<reference evidence="2" key="1">
    <citation type="submission" date="2016-10" db="EMBL/GenBank/DDBJ databases">
        <authorList>
            <person name="Varghese N."/>
            <person name="Submissions S."/>
        </authorList>
    </citation>
    <scope>NUCLEOTIDE SEQUENCE [LARGE SCALE GENOMIC DNA]</scope>
    <source>
        <strain evidence="2">MPL-11</strain>
    </source>
</reference>
<proteinExistence type="predicted"/>
<gene>
    <name evidence="1" type="ORF">SAMN04487752_1190</name>
</gene>
<accession>A0A1H0YWB7</accession>
<dbReference type="OrthoDB" id="2329834at2"/>
<dbReference type="Proteomes" id="UP000199481">
    <property type="component" value="Unassembled WGS sequence"/>
</dbReference>
<dbReference type="RefSeq" id="WP_089976107.1">
    <property type="nucleotide sequence ID" value="NZ_CP084916.1"/>
</dbReference>
<name>A0A1H0YWB7_9LACT</name>
<organism evidence="1 2">
    <name type="scientific">Carnobacterium viridans</name>
    <dbReference type="NCBI Taxonomy" id="174587"/>
    <lineage>
        <taxon>Bacteria</taxon>
        <taxon>Bacillati</taxon>
        <taxon>Bacillota</taxon>
        <taxon>Bacilli</taxon>
        <taxon>Lactobacillales</taxon>
        <taxon>Carnobacteriaceae</taxon>
        <taxon>Carnobacterium</taxon>
    </lineage>
</organism>